<feature type="region of interest" description="Disordered" evidence="11">
    <location>
        <begin position="450"/>
        <end position="474"/>
    </location>
</feature>
<dbReference type="PANTHER" id="PTHR30591">
    <property type="entry name" value="RECBCD ENZYME SUBUNIT RECC"/>
    <property type="match status" value="1"/>
</dbReference>
<keyword evidence="14" id="KW-1185">Reference proteome</keyword>
<dbReference type="Proteomes" id="UP000231586">
    <property type="component" value="Unassembled WGS sequence"/>
</dbReference>
<dbReference type="RefSeq" id="WP_100349055.1">
    <property type="nucleotide sequence ID" value="NZ_PGTZ01000006.1"/>
</dbReference>
<keyword evidence="2 10" id="KW-0547">Nucleotide-binding</keyword>
<comment type="caution">
    <text evidence="13">The sequence shown here is derived from an EMBL/GenBank/DDBJ whole genome shotgun (WGS) entry which is preliminary data.</text>
</comment>
<evidence type="ECO:0000256" key="4">
    <source>
        <dbReference type="ARBA" id="ARBA00022801"/>
    </source>
</evidence>
<dbReference type="GO" id="GO:0003678">
    <property type="term" value="F:DNA helicase activity"/>
    <property type="evidence" value="ECO:0007669"/>
    <property type="project" value="UniProtKB-UniRule"/>
</dbReference>
<evidence type="ECO:0000313" key="13">
    <source>
        <dbReference type="EMBL" id="PJI95143.1"/>
    </source>
</evidence>
<dbReference type="GO" id="GO:0000724">
    <property type="term" value="P:double-strand break repair via homologous recombination"/>
    <property type="evidence" value="ECO:0007669"/>
    <property type="project" value="UniProtKB-UniRule"/>
</dbReference>
<evidence type="ECO:0000256" key="1">
    <source>
        <dbReference type="ARBA" id="ARBA00022722"/>
    </source>
</evidence>
<proteinExistence type="inferred from homology"/>
<dbReference type="Gene3D" id="1.10.10.160">
    <property type="match status" value="1"/>
</dbReference>
<dbReference type="EMBL" id="PGTZ01000006">
    <property type="protein sequence ID" value="PJI95143.1"/>
    <property type="molecule type" value="Genomic_DNA"/>
</dbReference>
<dbReference type="AlphaFoldDB" id="A0A2M8WW51"/>
<gene>
    <name evidence="10" type="primary">recC</name>
    <name evidence="13" type="ORF">CLV34_0997</name>
</gene>
<dbReference type="Gene3D" id="3.40.50.10930">
    <property type="match status" value="1"/>
</dbReference>
<keyword evidence="8 10" id="KW-0238">DNA-binding</keyword>
<evidence type="ECO:0000313" key="14">
    <source>
        <dbReference type="Proteomes" id="UP000231586"/>
    </source>
</evidence>
<dbReference type="Gene3D" id="3.40.50.300">
    <property type="entry name" value="P-loop containing nucleotide triphosphate hydrolases"/>
    <property type="match status" value="1"/>
</dbReference>
<dbReference type="InterPro" id="IPR006697">
    <property type="entry name" value="RecC"/>
</dbReference>
<dbReference type="Pfam" id="PF17946">
    <property type="entry name" value="RecC_C"/>
    <property type="match status" value="1"/>
</dbReference>
<dbReference type="GO" id="GO:0009338">
    <property type="term" value="C:exodeoxyribonuclease V complex"/>
    <property type="evidence" value="ECO:0007669"/>
    <property type="project" value="InterPro"/>
</dbReference>
<name>A0A2M8WW51_9MICO</name>
<keyword evidence="1 10" id="KW-0540">Nuclease</keyword>
<dbReference type="SUPFAM" id="SSF52540">
    <property type="entry name" value="P-loop containing nucleoside triphosphate hydrolases"/>
    <property type="match status" value="2"/>
</dbReference>
<evidence type="ECO:0000256" key="5">
    <source>
        <dbReference type="ARBA" id="ARBA00022806"/>
    </source>
</evidence>
<dbReference type="NCBIfam" id="TIGR01450">
    <property type="entry name" value="recC"/>
    <property type="match status" value="1"/>
</dbReference>
<keyword evidence="4 10" id="KW-0378">Hydrolase</keyword>
<sequence length="1203" mass="126233">MASGAASDAASGGRGLRAHTSERADVLVDTLAELLATDPPADPFAPEVVAVPTRGVERWVAQRLSHRLGALGAPSAAGDGNGDGAPDGTVAESGVCANVAFASPARLVHRAVAAASGIDPDDDPWQPERLAWHVLDVVDRAVGEREPWAAPLTRYLVDPPGSGPDDGVRAGRRMRLAQAVAGRFSSYASQRPSLTVGWAAGRDDDGCGVPLPDDLVWQAHLWRAVRARLDVPDPAGRLAVATRALRDDPALADLPQRLSVFGPTRLPEAHLDVLDALAAHRDVHLWLPHPSDALWQRTSRWATTAPAGAAHAPRRADVPDLASAPLLGSLAQDATELGLRLAARGAEVLHHPAPPPPPTVLGLLQSALRADSRGAVGSTGDRAAGAAADRSVQVHACHGRSRQVEVLREAVVGLLADDPSLEPRDVVVLCPDVEAFAPLVVATFGAPGDVDGVDGPASGSGGRGGGGRPPHPGRTLRVRVADRSPARTNPLLRVVADVLELAGSRVTASAVVDLAGLEAVRRRFGFDDTDLERLRAWALRSGVRWGEDATRRARFGLGAVGQGTWEAAIDRLLLGVAMADEDDRFLGATLPLDDVGSTDVELAGRFAELVDRLTGVLDALRGEHPAHAWFDTLDTLLTLLGDVAAPAQWQRVEARAVLADARASATGASGASGAPGTDDGAAGSRLRLPDVVALLAPRLAGRPTRAGFRTGAVTVCSLEPMRAVPHRVVCLLGMDDAAFPRVTTTHGDDVLARDPLVGERDRRAEDRQLFLDAVMSASDHLVVVHSGADERTGRPMPPAVPVGELLDAIDEAVDLHGPDGTPTTARASLVVHHPLQAVDERNFTRDALGRPGPFSFDVVERDAALVARRPRAGHAVLLDAPLPDPVTGDERTTVELDTLVAVLEHPTRTFVRRRLGATLPRDAEDLDDRIPLVLAPLDAWASGERLLAAALGRSDLQRAFAAERRRGTMPPGRLGGAALDEVAARADAVATAARPSLDGDASAVDVTVTLPAGRVLAGTVPGVRGRTVTRATYSRLAPKHRLRAWVHVLALAASERDAPAGAWRAVTVGRGPGRRPTASVRTLAAPEHGQAERLLAALVAVHDAALREPLPLPVDPAETYARERAGHAAPEIALDAAQRTLADAFDEDEYDALAWGAGFDLARIAGVPTDLERAACPGEPTRFGTLARLVWDPLLAHEDGGAA</sequence>
<dbReference type="InterPro" id="IPR013986">
    <property type="entry name" value="DExx_box_DNA_helicase_dom_sf"/>
</dbReference>
<protein>
    <recommendedName>
        <fullName evidence="10">RecBCD enzyme subunit RecC</fullName>
    </recommendedName>
    <alternativeName>
        <fullName evidence="10">Exonuclease V subunit RecC</fullName>
        <shortName evidence="10">ExoV subunit RecC</shortName>
    </alternativeName>
    <alternativeName>
        <fullName evidence="10">Helicase/nuclease RecBCD subunit RecC</fullName>
    </alternativeName>
</protein>
<feature type="domain" description="RecC C-terminal" evidence="12">
    <location>
        <begin position="892"/>
        <end position="1124"/>
    </location>
</feature>
<reference evidence="13 14" key="1">
    <citation type="submission" date="2017-11" db="EMBL/GenBank/DDBJ databases">
        <title>Genomic Encyclopedia of Archaeal and Bacterial Type Strains, Phase II (KMG-II): From Individual Species to Whole Genera.</title>
        <authorList>
            <person name="Goeker M."/>
        </authorList>
    </citation>
    <scope>NUCLEOTIDE SEQUENCE [LARGE SCALE GENOMIC DNA]</scope>
    <source>
        <strain evidence="13 14">DSM 22413</strain>
    </source>
</reference>
<evidence type="ECO:0000259" key="12">
    <source>
        <dbReference type="Pfam" id="PF17946"/>
    </source>
</evidence>
<dbReference type="GO" id="GO:0008854">
    <property type="term" value="F:exodeoxyribonuclease V activity"/>
    <property type="evidence" value="ECO:0007669"/>
    <property type="project" value="InterPro"/>
</dbReference>
<accession>A0A2M8WW51</accession>
<keyword evidence="3 10" id="KW-0227">DNA damage</keyword>
<dbReference type="Pfam" id="PF04257">
    <property type="entry name" value="Exonuc_V_gamma"/>
    <property type="match status" value="1"/>
</dbReference>
<feature type="compositionally biased region" description="Gly residues" evidence="11">
    <location>
        <begin position="458"/>
        <end position="468"/>
    </location>
</feature>
<dbReference type="InterPro" id="IPR041500">
    <property type="entry name" value="RecC_C"/>
</dbReference>
<organism evidence="13 14">
    <name type="scientific">Luteimicrobium subarcticum</name>
    <dbReference type="NCBI Taxonomy" id="620910"/>
    <lineage>
        <taxon>Bacteria</taxon>
        <taxon>Bacillati</taxon>
        <taxon>Actinomycetota</taxon>
        <taxon>Actinomycetes</taxon>
        <taxon>Micrococcales</taxon>
        <taxon>Luteimicrobium</taxon>
    </lineage>
</organism>
<dbReference type="GO" id="GO:0003677">
    <property type="term" value="F:DNA binding"/>
    <property type="evidence" value="ECO:0007669"/>
    <property type="project" value="UniProtKB-UniRule"/>
</dbReference>
<dbReference type="InterPro" id="IPR011335">
    <property type="entry name" value="Restrct_endonuc-II-like"/>
</dbReference>
<evidence type="ECO:0000256" key="3">
    <source>
        <dbReference type="ARBA" id="ARBA00022763"/>
    </source>
</evidence>
<dbReference type="InterPro" id="IPR027417">
    <property type="entry name" value="P-loop_NTPase"/>
</dbReference>
<comment type="function">
    <text evidence="10">A helicase/nuclease that prepares dsDNA breaks (DSB) for recombinational DNA repair. Binds to DSBs and unwinds DNA via a highly rapid and processive ATP-dependent bidirectional helicase activity. Unwinds dsDNA until it encounters a Chi (crossover hotspot instigator) sequence from the 3' direction. Cuts ssDNA a few nucleotides 3' to the Chi site. The properties and activities of the enzyme are changed at Chi. The Chi-altered holoenzyme produces a long 3'-ssDNA overhang and facilitates RecA-binding to the ssDNA for homologous DNA recombination and repair. Holoenzyme degrades any linearized DNA that is unable to undergo homologous recombination. In the holoenzyme this subunit recognizes the wild-type Chi sequence, and when added to isolated RecB increases its ATP-dependent helicase processivity.</text>
</comment>
<evidence type="ECO:0000256" key="2">
    <source>
        <dbReference type="ARBA" id="ARBA00022741"/>
    </source>
</evidence>
<keyword evidence="6 10" id="KW-0269">Exonuclease</keyword>
<dbReference type="GO" id="GO:0005524">
    <property type="term" value="F:ATP binding"/>
    <property type="evidence" value="ECO:0007669"/>
    <property type="project" value="UniProtKB-UniRule"/>
</dbReference>
<evidence type="ECO:0000256" key="9">
    <source>
        <dbReference type="ARBA" id="ARBA00023204"/>
    </source>
</evidence>
<dbReference type="SUPFAM" id="SSF52980">
    <property type="entry name" value="Restriction endonuclease-like"/>
    <property type="match status" value="1"/>
</dbReference>
<evidence type="ECO:0000256" key="11">
    <source>
        <dbReference type="SAM" id="MobiDB-lite"/>
    </source>
</evidence>
<keyword evidence="7 10" id="KW-0067">ATP-binding</keyword>
<evidence type="ECO:0000256" key="10">
    <source>
        <dbReference type="HAMAP-Rule" id="MF_01486"/>
    </source>
</evidence>
<keyword evidence="5 10" id="KW-0347">Helicase</keyword>
<comment type="miscellaneous">
    <text evidence="10">In the RecBCD complex, RecB has a slow 3'-5' helicase, an exonuclease activity and loads RecA onto ssDNA, RecD has a fast 5'-3' helicase activity, while RecC stimulates the ATPase and processivity of the RecB helicase and contributes to recognition of the Chi site.</text>
</comment>
<keyword evidence="9 10" id="KW-0234">DNA repair</keyword>
<dbReference type="PIRSF" id="PIRSF000980">
    <property type="entry name" value="RecC"/>
    <property type="match status" value="1"/>
</dbReference>
<comment type="similarity">
    <text evidence="10">Belongs to the RecC family.</text>
</comment>
<evidence type="ECO:0000256" key="8">
    <source>
        <dbReference type="ARBA" id="ARBA00023125"/>
    </source>
</evidence>
<evidence type="ECO:0000256" key="7">
    <source>
        <dbReference type="ARBA" id="ARBA00022840"/>
    </source>
</evidence>
<dbReference type="HAMAP" id="MF_01486">
    <property type="entry name" value="RecC"/>
    <property type="match status" value="1"/>
</dbReference>
<dbReference type="OrthoDB" id="9762834at2"/>
<dbReference type="PANTHER" id="PTHR30591:SF1">
    <property type="entry name" value="RECBCD ENZYME SUBUNIT RECC"/>
    <property type="match status" value="1"/>
</dbReference>
<evidence type="ECO:0000256" key="6">
    <source>
        <dbReference type="ARBA" id="ARBA00022839"/>
    </source>
</evidence>
<comment type="subunit">
    <text evidence="10">Heterotrimer of RecB, RecC and RecD. All subunits contribute to DNA-binding.</text>
</comment>
<dbReference type="Gene3D" id="1.10.486.10">
    <property type="entry name" value="PCRA, domain 4"/>
    <property type="match status" value="1"/>
</dbReference>